<dbReference type="PANTHER" id="PTHR10257">
    <property type="entry name" value="SERINE/THREONINE PROTEIN PHOSPHATASE 2A PP2A REGULATORY SUBUNIT B"/>
    <property type="match status" value="1"/>
</dbReference>
<reference evidence="2" key="2">
    <citation type="submission" date="2017-02" db="EMBL/GenBank/DDBJ databases">
        <title>Sunflower complete genome.</title>
        <authorList>
            <person name="Langlade N."/>
            <person name="Munos S."/>
        </authorList>
    </citation>
    <scope>NUCLEOTIDE SEQUENCE [LARGE SCALE GENOMIC DNA]</scope>
    <source>
        <tissue evidence="2">Leaves</tissue>
    </source>
</reference>
<dbReference type="PANTHER" id="PTHR10257:SF28">
    <property type="entry name" value="SERINE_THREONINE PROTEIN PHOSPHATASE 2A REGULATORY SUBUNIT"/>
    <property type="match status" value="1"/>
</dbReference>
<dbReference type="Pfam" id="PF01603">
    <property type="entry name" value="B56"/>
    <property type="match status" value="1"/>
</dbReference>
<dbReference type="GO" id="GO:0000159">
    <property type="term" value="C:protein phosphatase type 2A complex"/>
    <property type="evidence" value="ECO:0007669"/>
    <property type="project" value="InterPro"/>
</dbReference>
<evidence type="ECO:0000313" key="3">
    <source>
        <dbReference type="Proteomes" id="UP000215914"/>
    </source>
</evidence>
<dbReference type="InterPro" id="IPR002554">
    <property type="entry name" value="PP2A_B56"/>
</dbReference>
<dbReference type="InParanoid" id="A0A251U981"/>
<dbReference type="Gene3D" id="1.25.10.10">
    <property type="entry name" value="Leucine-rich Repeat Variant"/>
    <property type="match status" value="1"/>
</dbReference>
<dbReference type="EMBL" id="MNCJ02000323">
    <property type="protein sequence ID" value="KAF5796639.1"/>
    <property type="molecule type" value="Genomic_DNA"/>
</dbReference>
<dbReference type="SUPFAM" id="SSF48371">
    <property type="entry name" value="ARM repeat"/>
    <property type="match status" value="1"/>
</dbReference>
<gene>
    <name evidence="2" type="ORF">HannXRQ_Chr08g0236841</name>
    <name evidence="1" type="ORF">HanXRQr2_Chr08g0354071</name>
</gene>
<proteinExistence type="predicted"/>
<evidence type="ECO:0000313" key="1">
    <source>
        <dbReference type="EMBL" id="KAF5796639.1"/>
    </source>
</evidence>
<reference evidence="1 3" key="1">
    <citation type="journal article" date="2017" name="Nature">
        <title>The sunflower genome provides insights into oil metabolism, flowering and Asterid evolution.</title>
        <authorList>
            <person name="Badouin H."/>
            <person name="Gouzy J."/>
            <person name="Grassa C.J."/>
            <person name="Murat F."/>
            <person name="Staton S.E."/>
            <person name="Cottret L."/>
            <person name="Lelandais-Briere C."/>
            <person name="Owens G.L."/>
            <person name="Carrere S."/>
            <person name="Mayjonade B."/>
            <person name="Legrand L."/>
            <person name="Gill N."/>
            <person name="Kane N.C."/>
            <person name="Bowers J.E."/>
            <person name="Hubner S."/>
            <person name="Bellec A."/>
            <person name="Berard A."/>
            <person name="Berges H."/>
            <person name="Blanchet N."/>
            <person name="Boniface M.C."/>
            <person name="Brunel D."/>
            <person name="Catrice O."/>
            <person name="Chaidir N."/>
            <person name="Claudel C."/>
            <person name="Donnadieu C."/>
            <person name="Faraut T."/>
            <person name="Fievet G."/>
            <person name="Helmstetter N."/>
            <person name="King M."/>
            <person name="Knapp S.J."/>
            <person name="Lai Z."/>
            <person name="Le Paslier M.C."/>
            <person name="Lippi Y."/>
            <person name="Lorenzon L."/>
            <person name="Mandel J.R."/>
            <person name="Marage G."/>
            <person name="Marchand G."/>
            <person name="Marquand E."/>
            <person name="Bret-Mestries E."/>
            <person name="Morien E."/>
            <person name="Nambeesan S."/>
            <person name="Nguyen T."/>
            <person name="Pegot-Espagnet P."/>
            <person name="Pouilly N."/>
            <person name="Raftis F."/>
            <person name="Sallet E."/>
            <person name="Schiex T."/>
            <person name="Thomas J."/>
            <person name="Vandecasteele C."/>
            <person name="Vares D."/>
            <person name="Vear F."/>
            <person name="Vautrin S."/>
            <person name="Crespi M."/>
            <person name="Mangin B."/>
            <person name="Burke J.M."/>
            <person name="Salse J."/>
            <person name="Munos S."/>
            <person name="Vincourt P."/>
            <person name="Rieseberg L.H."/>
            <person name="Langlade N.B."/>
        </authorList>
    </citation>
    <scope>NUCLEOTIDE SEQUENCE [LARGE SCALE GENOMIC DNA]</scope>
    <source>
        <strain evidence="3">cv. SF193</strain>
        <tissue evidence="1">Leaves</tissue>
    </source>
</reference>
<name>A0A251U981_HELAN</name>
<protein>
    <submittedName>
        <fullName evidence="2">Uncharacterized protein</fullName>
    </submittedName>
</protein>
<dbReference type="InterPro" id="IPR016024">
    <property type="entry name" value="ARM-type_fold"/>
</dbReference>
<dbReference type="Gramene" id="mRNA:HanXRQr2_Chr08g0354071">
    <property type="protein sequence ID" value="CDS:HanXRQr2_Chr08g0354071.1"/>
    <property type="gene ID" value="HanXRQr2_Chr08g0354071"/>
</dbReference>
<dbReference type="STRING" id="4232.A0A251U981"/>
<dbReference type="EMBL" id="CM007897">
    <property type="protein sequence ID" value="OTG19684.1"/>
    <property type="molecule type" value="Genomic_DNA"/>
</dbReference>
<organism evidence="2 3">
    <name type="scientific">Helianthus annuus</name>
    <name type="common">Common sunflower</name>
    <dbReference type="NCBI Taxonomy" id="4232"/>
    <lineage>
        <taxon>Eukaryota</taxon>
        <taxon>Viridiplantae</taxon>
        <taxon>Streptophyta</taxon>
        <taxon>Embryophyta</taxon>
        <taxon>Tracheophyta</taxon>
        <taxon>Spermatophyta</taxon>
        <taxon>Magnoliopsida</taxon>
        <taxon>eudicotyledons</taxon>
        <taxon>Gunneridae</taxon>
        <taxon>Pentapetalae</taxon>
        <taxon>asterids</taxon>
        <taxon>campanulids</taxon>
        <taxon>Asterales</taxon>
        <taxon>Asteraceae</taxon>
        <taxon>Asteroideae</taxon>
        <taxon>Heliantheae alliance</taxon>
        <taxon>Heliantheae</taxon>
        <taxon>Helianthus</taxon>
    </lineage>
</organism>
<sequence>MLAQRNSPNTTVKPQTGKTTTLQFLFDLDSKCYITQNDQTKNQSSDSRDEELSSIIIYCTHSRSGDQESALKRLKLTQLLSIIKTSVTPISDHTLDLLFKMVASNLFRPLPPPSSTACSTILLEDDDVITVPSAAWAYLQIVYDILLRLIIKIDVTNQGETNVGSRILKLGMLFNIYT</sequence>
<dbReference type="Proteomes" id="UP000215914">
    <property type="component" value="Chromosome 8"/>
</dbReference>
<dbReference type="GO" id="GO:0019888">
    <property type="term" value="F:protein phosphatase regulator activity"/>
    <property type="evidence" value="ECO:0007669"/>
    <property type="project" value="InterPro"/>
</dbReference>
<accession>A0A251U981</accession>
<reference evidence="1" key="3">
    <citation type="submission" date="2020-06" db="EMBL/GenBank/DDBJ databases">
        <title>Helianthus annuus Genome sequencing and assembly Release 2.</title>
        <authorList>
            <person name="Gouzy J."/>
            <person name="Langlade N."/>
            <person name="Munos S."/>
        </authorList>
    </citation>
    <scope>NUCLEOTIDE SEQUENCE</scope>
    <source>
        <tissue evidence="1">Leaves</tissue>
    </source>
</reference>
<evidence type="ECO:0000313" key="2">
    <source>
        <dbReference type="EMBL" id="OTG19684.1"/>
    </source>
</evidence>
<dbReference type="AlphaFoldDB" id="A0A251U981"/>
<keyword evidence="3" id="KW-1185">Reference proteome</keyword>
<dbReference type="InterPro" id="IPR011989">
    <property type="entry name" value="ARM-like"/>
</dbReference>
<dbReference type="GO" id="GO:0007165">
    <property type="term" value="P:signal transduction"/>
    <property type="evidence" value="ECO:0007669"/>
    <property type="project" value="InterPro"/>
</dbReference>